<dbReference type="Proteomes" id="UP000248987">
    <property type="component" value="Unassembled WGS sequence"/>
</dbReference>
<evidence type="ECO:0000256" key="1">
    <source>
        <dbReference type="SAM" id="SignalP"/>
    </source>
</evidence>
<gene>
    <name evidence="2" type="ORF">LX77_03877</name>
</gene>
<dbReference type="RefSeq" id="WP_111626072.1">
    <property type="nucleotide sequence ID" value="NZ_QLLQ01000036.1"/>
</dbReference>
<dbReference type="AlphaFoldDB" id="A0A327RPH8"/>
<accession>A0A327RPH8</accession>
<sequence>MKKILLPLLIFSIIVSCANPKIDKAEFKNDLQIRGLKGKIKSIREEIFEYKKNADSFEVGEKINSYSATDRDELLEFNDIGNLIKRTEFYTNGEISNQTEYYYNSKNQTLKIIETDNYGKGSQSIQENVYDKNDSIKKFIYSSGDFKRISIVERDGNNRLSTRRDMVKDTVQMTFNYKYDSAGNLIVENAFIKDSIPSKLISRIYENRLLTTELTETYGRWDTLQEKSIYEYDDKSRIKLIKENYVNDNNFILIENFYDENDNLIKYKIEPIGAERYSILIQKWDEFGNQIEYSRTDGQTGNKEIWISKYEFDKYDNWILKTHFKNGKPLYIVKRKINYTE</sequence>
<organism evidence="2 3">
    <name type="scientific">Gelidibacter algens</name>
    <dbReference type="NCBI Taxonomy" id="49280"/>
    <lineage>
        <taxon>Bacteria</taxon>
        <taxon>Pseudomonadati</taxon>
        <taxon>Bacteroidota</taxon>
        <taxon>Flavobacteriia</taxon>
        <taxon>Flavobacteriales</taxon>
        <taxon>Flavobacteriaceae</taxon>
        <taxon>Gelidibacter</taxon>
    </lineage>
</organism>
<proteinExistence type="predicted"/>
<evidence type="ECO:0000313" key="3">
    <source>
        <dbReference type="Proteomes" id="UP000248987"/>
    </source>
</evidence>
<protein>
    <recommendedName>
        <fullName evidence="4">YD repeat-containing protein</fullName>
    </recommendedName>
</protein>
<comment type="caution">
    <text evidence="2">The sequence shown here is derived from an EMBL/GenBank/DDBJ whole genome shotgun (WGS) entry which is preliminary data.</text>
</comment>
<keyword evidence="1" id="KW-0732">Signal</keyword>
<dbReference type="Gene3D" id="2.180.10.10">
    <property type="entry name" value="RHS repeat-associated core"/>
    <property type="match status" value="1"/>
</dbReference>
<dbReference type="PROSITE" id="PS51257">
    <property type="entry name" value="PROKAR_LIPOPROTEIN"/>
    <property type="match status" value="1"/>
</dbReference>
<name>A0A327RPH8_9FLAO</name>
<dbReference type="EMBL" id="QLLQ01000036">
    <property type="protein sequence ID" value="RAJ17524.1"/>
    <property type="molecule type" value="Genomic_DNA"/>
</dbReference>
<feature type="chain" id="PRO_5016320177" description="YD repeat-containing protein" evidence="1">
    <location>
        <begin position="19"/>
        <end position="341"/>
    </location>
</feature>
<evidence type="ECO:0008006" key="4">
    <source>
        <dbReference type="Google" id="ProtNLM"/>
    </source>
</evidence>
<evidence type="ECO:0000313" key="2">
    <source>
        <dbReference type="EMBL" id="RAJ17524.1"/>
    </source>
</evidence>
<reference evidence="2 3" key="1">
    <citation type="submission" date="2018-06" db="EMBL/GenBank/DDBJ databases">
        <title>Genomic Encyclopedia of Archaeal and Bacterial Type Strains, Phase II (KMG-II): from individual species to whole genera.</title>
        <authorList>
            <person name="Goeker M."/>
        </authorList>
    </citation>
    <scope>NUCLEOTIDE SEQUENCE [LARGE SCALE GENOMIC DNA]</scope>
    <source>
        <strain evidence="2 3">DSM 12408</strain>
    </source>
</reference>
<keyword evidence="3" id="KW-1185">Reference proteome</keyword>
<feature type="signal peptide" evidence="1">
    <location>
        <begin position="1"/>
        <end position="18"/>
    </location>
</feature>